<comment type="caution">
    <text evidence="1">The sequence shown here is derived from an EMBL/GenBank/DDBJ whole genome shotgun (WGS) entry which is preliminary data.</text>
</comment>
<dbReference type="NCBIfam" id="TIGR01644">
    <property type="entry name" value="phage_P2_V"/>
    <property type="match status" value="1"/>
</dbReference>
<name>A0A1W0CZ36_9NEIS</name>
<gene>
    <name evidence="1" type="ORF">B0T45_11620</name>
</gene>
<evidence type="ECO:0000313" key="2">
    <source>
        <dbReference type="Proteomes" id="UP000192721"/>
    </source>
</evidence>
<sequence>MNDTFDEFGASLKFGTVSASKPGFARVRLPDLDNMRTMWLPIAYPKTLQDQCCWTYDNGEHVAVLLDARGEDGVILGAVYSDVDKPPVTDPNKFAVRFKDGALLEYDRGTHVLTVTGVQKVVVQADAEILLQAGAKVTVDTPEAEFSGNVLVKGKLEGQGGMAVSGGNGASAVISGKVEVEGDIHASGSMMDAGGNSNHHSH</sequence>
<protein>
    <submittedName>
        <fullName evidence="1">Baseplate protein</fullName>
    </submittedName>
</protein>
<dbReference type="Proteomes" id="UP000192721">
    <property type="component" value="Unassembled WGS sequence"/>
</dbReference>
<dbReference type="Gene3D" id="6.20.150.10">
    <property type="match status" value="1"/>
</dbReference>
<evidence type="ECO:0000313" key="1">
    <source>
        <dbReference type="EMBL" id="OQS39943.1"/>
    </source>
</evidence>
<dbReference type="RefSeq" id="WP_081555570.1">
    <property type="nucleotide sequence ID" value="NZ_MUKV01000012.1"/>
</dbReference>
<dbReference type="AlphaFoldDB" id="A0A1W0CZ36"/>
<proteinExistence type="predicted"/>
<dbReference type="InterPro" id="IPR037026">
    <property type="entry name" value="Vgr_OB-fold_dom_sf"/>
</dbReference>
<dbReference type="Gene3D" id="2.40.50.230">
    <property type="entry name" value="Gp5 N-terminal domain"/>
    <property type="match status" value="1"/>
</dbReference>
<reference evidence="1 2" key="1">
    <citation type="submission" date="2017-02" db="EMBL/GenBank/DDBJ databases">
        <title>Chromobacterium haemolyticum H5244.</title>
        <authorList>
            <person name="Gulvik C.A."/>
        </authorList>
    </citation>
    <scope>NUCLEOTIDE SEQUENCE [LARGE SCALE GENOMIC DNA]</scope>
    <source>
        <strain evidence="1 2">H5244</strain>
    </source>
</reference>
<organism evidence="1 2">
    <name type="scientific">Chromobacterium haemolyticum</name>
    <dbReference type="NCBI Taxonomy" id="394935"/>
    <lineage>
        <taxon>Bacteria</taxon>
        <taxon>Pseudomonadati</taxon>
        <taxon>Pseudomonadota</taxon>
        <taxon>Betaproteobacteria</taxon>
        <taxon>Neisseriales</taxon>
        <taxon>Chromobacteriaceae</taxon>
        <taxon>Chromobacterium</taxon>
    </lineage>
</organism>
<accession>A0A1W0CZ36</accession>
<dbReference type="InterPro" id="IPR013046">
    <property type="entry name" value="GpV/Gp45"/>
</dbReference>
<dbReference type="EMBL" id="MUKV01000012">
    <property type="protein sequence ID" value="OQS39943.1"/>
    <property type="molecule type" value="Genomic_DNA"/>
</dbReference>